<dbReference type="SMART" id="SM00271">
    <property type="entry name" value="DnaJ"/>
    <property type="match status" value="1"/>
</dbReference>
<dbReference type="PROSITE" id="PS50076">
    <property type="entry name" value="DNAJ_2"/>
    <property type="match status" value="1"/>
</dbReference>
<feature type="region of interest" description="Disordered" evidence="1">
    <location>
        <begin position="83"/>
        <end position="487"/>
    </location>
</feature>
<feature type="compositionally biased region" description="Polar residues" evidence="1">
    <location>
        <begin position="351"/>
        <end position="363"/>
    </location>
</feature>
<accession>A0ABR3X9U0</accession>
<name>A0ABR3X9U0_9PEZI</name>
<proteinExistence type="predicted"/>
<dbReference type="Proteomes" id="UP001583177">
    <property type="component" value="Unassembled WGS sequence"/>
</dbReference>
<feature type="compositionally biased region" description="Basic and acidic residues" evidence="1">
    <location>
        <begin position="464"/>
        <end position="473"/>
    </location>
</feature>
<organism evidence="3 4">
    <name type="scientific">Diaporthe australafricana</name>
    <dbReference type="NCBI Taxonomy" id="127596"/>
    <lineage>
        <taxon>Eukaryota</taxon>
        <taxon>Fungi</taxon>
        <taxon>Dikarya</taxon>
        <taxon>Ascomycota</taxon>
        <taxon>Pezizomycotina</taxon>
        <taxon>Sordariomycetes</taxon>
        <taxon>Sordariomycetidae</taxon>
        <taxon>Diaporthales</taxon>
        <taxon>Diaporthaceae</taxon>
        <taxon>Diaporthe</taxon>
    </lineage>
</organism>
<dbReference type="InterPro" id="IPR036869">
    <property type="entry name" value="J_dom_sf"/>
</dbReference>
<keyword evidence="4" id="KW-1185">Reference proteome</keyword>
<dbReference type="Pfam" id="PF00226">
    <property type="entry name" value="DnaJ"/>
    <property type="match status" value="1"/>
</dbReference>
<feature type="compositionally biased region" description="Low complexity" evidence="1">
    <location>
        <begin position="115"/>
        <end position="129"/>
    </location>
</feature>
<feature type="compositionally biased region" description="Basic and acidic residues" evidence="1">
    <location>
        <begin position="139"/>
        <end position="279"/>
    </location>
</feature>
<evidence type="ECO:0000256" key="1">
    <source>
        <dbReference type="SAM" id="MobiDB-lite"/>
    </source>
</evidence>
<evidence type="ECO:0000313" key="3">
    <source>
        <dbReference type="EMBL" id="KAL1872733.1"/>
    </source>
</evidence>
<dbReference type="InterPro" id="IPR018253">
    <property type="entry name" value="DnaJ_domain_CS"/>
</dbReference>
<feature type="compositionally biased region" description="Polar residues" evidence="1">
    <location>
        <begin position="90"/>
        <end position="105"/>
    </location>
</feature>
<comment type="caution">
    <text evidence="3">The sequence shown here is derived from an EMBL/GenBank/DDBJ whole genome shotgun (WGS) entry which is preliminary data.</text>
</comment>
<sequence>MSAPLPPDPYQALGVDLSADAGVIKTAYRKLVLKCHPDKFPDPLLKAQKQDEFQRVQQAYEILGDEDRKRDYDLEVKAKKLKEELAKRGGSTSTQSHSRFVNVNIRTAEPPPGWSPSKHSTSKSSPYKPAYSREFSQSWEHEIPSRSKVYHEDERRAARRTASYEKVKREDSRERRRRNEEDRERERRRDQDDEIRKEMKRQQKLKDKELRERELRDREREHKERKERKARDLDAKLREDARLKAEAKAEKKMRERERDRAERERDLRRKQEATDEKARAKPKPYVEHSGYSEDDDDVRRSRAKKSSSPKKQSASPSRDKSSTKQRDRSNPQDETAGEEKWRSTLAYAASYVQQMKNNKPSKTSPRHTAEVPAYSAAYPDPNEKFAPSKRRASGDGKHASDPVVVDIPDPSAEAPSTSPTTQQAPPRLQKSHTMPSGYMPQAQTTPAVPPRVPLGRSYTMQPEHISRPSAEKHRPTRRAFDDEDYMDDRYTPALPRIHKYQLGRDKGIPRVIDSKYDSYASPGLSFSKIKTAPSYSTEHVMTAKHYEEDDVATSHYDHMQPSYADYSRATPVR</sequence>
<reference evidence="3 4" key="1">
    <citation type="journal article" date="2024" name="IMA Fungus">
        <title>IMA Genome - F19 : A genome assembly and annotation guide to empower mycologists, including annotated draft genome sequences of Ceratocystis pirilliformis, Diaporthe australafricana, Fusarium ophioides, Paecilomyces lecythidis, and Sporothrix stenoceras.</title>
        <authorList>
            <person name="Aylward J."/>
            <person name="Wilson A.M."/>
            <person name="Visagie C.M."/>
            <person name="Spraker J."/>
            <person name="Barnes I."/>
            <person name="Buitendag C."/>
            <person name="Ceriani C."/>
            <person name="Del Mar Angel L."/>
            <person name="du Plessis D."/>
            <person name="Fuchs T."/>
            <person name="Gasser K."/>
            <person name="Kramer D."/>
            <person name="Li W."/>
            <person name="Munsamy K."/>
            <person name="Piso A."/>
            <person name="Price J.L."/>
            <person name="Sonnekus B."/>
            <person name="Thomas C."/>
            <person name="van der Nest A."/>
            <person name="van Dijk A."/>
            <person name="van Heerden A."/>
            <person name="van Vuuren N."/>
            <person name="Yilmaz N."/>
            <person name="Duong T.A."/>
            <person name="van der Merwe N.A."/>
            <person name="Wingfield M.J."/>
            <person name="Wingfield B.D."/>
        </authorList>
    </citation>
    <scope>NUCLEOTIDE SEQUENCE [LARGE SCALE GENOMIC DNA]</scope>
    <source>
        <strain evidence="3 4">CMW 18300</strain>
    </source>
</reference>
<protein>
    <recommendedName>
        <fullName evidence="2">J domain-containing protein</fullName>
    </recommendedName>
</protein>
<feature type="region of interest" description="Disordered" evidence="1">
    <location>
        <begin position="552"/>
        <end position="573"/>
    </location>
</feature>
<dbReference type="PANTHER" id="PTHR44144:SF1">
    <property type="entry name" value="DNAJ HOMOLOG SUBFAMILY C MEMBER 9"/>
    <property type="match status" value="1"/>
</dbReference>
<dbReference type="InterPro" id="IPR052594">
    <property type="entry name" value="J_domain-containing_protein"/>
</dbReference>
<dbReference type="EMBL" id="JAWRVE010000028">
    <property type="protein sequence ID" value="KAL1872733.1"/>
    <property type="molecule type" value="Genomic_DNA"/>
</dbReference>
<dbReference type="InterPro" id="IPR001623">
    <property type="entry name" value="DnaJ_domain"/>
</dbReference>
<dbReference type="PANTHER" id="PTHR44144">
    <property type="entry name" value="DNAJ HOMOLOG SUBFAMILY C MEMBER 9"/>
    <property type="match status" value="1"/>
</dbReference>
<feature type="compositionally biased region" description="Low complexity" evidence="1">
    <location>
        <begin position="414"/>
        <end position="426"/>
    </location>
</feature>
<dbReference type="SUPFAM" id="SSF46565">
    <property type="entry name" value="Chaperone J-domain"/>
    <property type="match status" value="1"/>
</dbReference>
<dbReference type="CDD" id="cd06257">
    <property type="entry name" value="DnaJ"/>
    <property type="match status" value="1"/>
</dbReference>
<dbReference type="PRINTS" id="PR00625">
    <property type="entry name" value="JDOMAIN"/>
</dbReference>
<evidence type="ECO:0000259" key="2">
    <source>
        <dbReference type="PROSITE" id="PS50076"/>
    </source>
</evidence>
<gene>
    <name evidence="3" type="ORF">Daus18300_004279</name>
</gene>
<evidence type="ECO:0000313" key="4">
    <source>
        <dbReference type="Proteomes" id="UP001583177"/>
    </source>
</evidence>
<feature type="compositionally biased region" description="Basic and acidic residues" evidence="1">
    <location>
        <begin position="317"/>
        <end position="342"/>
    </location>
</feature>
<dbReference type="PROSITE" id="PS00636">
    <property type="entry name" value="DNAJ_1"/>
    <property type="match status" value="1"/>
</dbReference>
<dbReference type="Gene3D" id="1.10.287.110">
    <property type="entry name" value="DnaJ domain"/>
    <property type="match status" value="1"/>
</dbReference>
<feature type="domain" description="J" evidence="2">
    <location>
        <begin position="8"/>
        <end position="76"/>
    </location>
</feature>